<evidence type="ECO:0000313" key="2">
    <source>
        <dbReference type="EMBL" id="MXO59302.1"/>
    </source>
</evidence>
<accession>A0A6I4SYB9</accession>
<protein>
    <submittedName>
        <fullName evidence="2">Uncharacterized protein</fullName>
    </submittedName>
</protein>
<dbReference type="RefSeq" id="WP_159793574.1">
    <property type="nucleotide sequence ID" value="NZ_WTYM01000033.1"/>
</dbReference>
<gene>
    <name evidence="2" type="ORF">GRI89_07080</name>
</gene>
<dbReference type="AlphaFoldDB" id="A0A6I4SYB9"/>
<evidence type="ECO:0000256" key="1">
    <source>
        <dbReference type="SAM" id="MobiDB-lite"/>
    </source>
</evidence>
<comment type="caution">
    <text evidence="2">The sequence shown here is derived from an EMBL/GenBank/DDBJ whole genome shotgun (WGS) entry which is preliminary data.</text>
</comment>
<evidence type="ECO:0000313" key="3">
    <source>
        <dbReference type="Proteomes" id="UP000433652"/>
    </source>
</evidence>
<feature type="region of interest" description="Disordered" evidence="1">
    <location>
        <begin position="1"/>
        <end position="20"/>
    </location>
</feature>
<sequence>MTDQSNSPKPPVPLRKTPRQGTSYMAFRHEPLEPGDPLLGFRPVAHVAPRRNSITSARQRAFIAALAEGGIVKDAARSIGASLEALYKLRNKPGAEEFRAAWDMAIDRGIARLEDSALARAIEGEMRWVVSGGNILGRERRFNDNLVMFFLKNRRGERYAPDWRNVRPGHPLYEAIKAEVLAEMEGEKGKE</sequence>
<organism evidence="2 3">
    <name type="scientific">Croceibacterium salegens</name>
    <dbReference type="NCBI Taxonomy" id="1737568"/>
    <lineage>
        <taxon>Bacteria</taxon>
        <taxon>Pseudomonadati</taxon>
        <taxon>Pseudomonadota</taxon>
        <taxon>Alphaproteobacteria</taxon>
        <taxon>Sphingomonadales</taxon>
        <taxon>Erythrobacteraceae</taxon>
        <taxon>Croceibacterium</taxon>
    </lineage>
</organism>
<dbReference type="OrthoDB" id="7282816at2"/>
<dbReference type="Proteomes" id="UP000433652">
    <property type="component" value="Unassembled WGS sequence"/>
</dbReference>
<keyword evidence="3" id="KW-1185">Reference proteome</keyword>
<proteinExistence type="predicted"/>
<dbReference type="EMBL" id="WTYM01000033">
    <property type="protein sequence ID" value="MXO59302.1"/>
    <property type="molecule type" value="Genomic_DNA"/>
</dbReference>
<name>A0A6I4SYB9_9SPHN</name>
<reference evidence="2 3" key="1">
    <citation type="submission" date="2019-12" db="EMBL/GenBank/DDBJ databases">
        <title>Genomic-based taxomic classification of the family Erythrobacteraceae.</title>
        <authorList>
            <person name="Xu L."/>
        </authorList>
    </citation>
    <scope>NUCLEOTIDE SEQUENCE [LARGE SCALE GENOMIC DNA]</scope>
    <source>
        <strain evidence="2 3">MCCC 1K01500</strain>
    </source>
</reference>